<dbReference type="EMBL" id="KE344549">
    <property type="protein sequence ID" value="EXB66512.1"/>
    <property type="molecule type" value="Genomic_DNA"/>
</dbReference>
<gene>
    <name evidence="2" type="ORF">L484_017749</name>
</gene>
<reference evidence="3" key="1">
    <citation type="submission" date="2013-01" db="EMBL/GenBank/DDBJ databases">
        <title>Draft Genome Sequence of a Mulberry Tree, Morus notabilis C.K. Schneid.</title>
        <authorList>
            <person name="He N."/>
            <person name="Zhao S."/>
        </authorList>
    </citation>
    <scope>NUCLEOTIDE SEQUENCE</scope>
</reference>
<organism evidence="2 3">
    <name type="scientific">Morus notabilis</name>
    <dbReference type="NCBI Taxonomy" id="981085"/>
    <lineage>
        <taxon>Eukaryota</taxon>
        <taxon>Viridiplantae</taxon>
        <taxon>Streptophyta</taxon>
        <taxon>Embryophyta</taxon>
        <taxon>Tracheophyta</taxon>
        <taxon>Spermatophyta</taxon>
        <taxon>Magnoliopsida</taxon>
        <taxon>eudicotyledons</taxon>
        <taxon>Gunneridae</taxon>
        <taxon>Pentapetalae</taxon>
        <taxon>rosids</taxon>
        <taxon>fabids</taxon>
        <taxon>Rosales</taxon>
        <taxon>Moraceae</taxon>
        <taxon>Moreae</taxon>
        <taxon>Morus</taxon>
    </lineage>
</organism>
<feature type="transmembrane region" description="Helical" evidence="1">
    <location>
        <begin position="32"/>
        <end position="53"/>
    </location>
</feature>
<dbReference type="Proteomes" id="UP000030645">
    <property type="component" value="Unassembled WGS sequence"/>
</dbReference>
<protein>
    <submittedName>
        <fullName evidence="2">Uncharacterized protein</fullName>
    </submittedName>
</protein>
<sequence length="77" mass="8801">MKIVTEMQTPRIRFDVGEPMANRALKHRRRGWISLFRGSWLLIATSTIIMTAGGRFRLHSPTSRTIDDSNLDLTKSS</sequence>
<proteinExistence type="predicted"/>
<keyword evidence="1" id="KW-0472">Membrane</keyword>
<keyword evidence="1" id="KW-1133">Transmembrane helix</keyword>
<accession>W9R3C6</accession>
<evidence type="ECO:0000313" key="2">
    <source>
        <dbReference type="EMBL" id="EXB66512.1"/>
    </source>
</evidence>
<evidence type="ECO:0000313" key="3">
    <source>
        <dbReference type="Proteomes" id="UP000030645"/>
    </source>
</evidence>
<dbReference type="AlphaFoldDB" id="W9R3C6"/>
<evidence type="ECO:0000256" key="1">
    <source>
        <dbReference type="SAM" id="Phobius"/>
    </source>
</evidence>
<keyword evidence="3" id="KW-1185">Reference proteome</keyword>
<name>W9R3C6_9ROSA</name>
<keyword evidence="1" id="KW-0812">Transmembrane</keyword>